<protein>
    <recommendedName>
        <fullName evidence="1">DUF4283 domain-containing protein</fullName>
    </recommendedName>
</protein>
<dbReference type="STRING" id="4113.M1BVX7"/>
<reference evidence="3" key="1">
    <citation type="journal article" date="2011" name="Nature">
        <title>Genome sequence and analysis of the tuber crop potato.</title>
        <authorList>
            <consortium name="The Potato Genome Sequencing Consortium"/>
        </authorList>
    </citation>
    <scope>NUCLEOTIDE SEQUENCE [LARGE SCALE GENOMIC DNA]</scope>
    <source>
        <strain evidence="3">cv. DM1-3 516 R44</strain>
    </source>
</reference>
<accession>M1BVX7</accession>
<keyword evidence="3" id="KW-1185">Reference proteome</keyword>
<dbReference type="HOGENOM" id="CLU_1557946_0_0_1"/>
<organism evidence="2 3">
    <name type="scientific">Solanum tuberosum</name>
    <name type="common">Potato</name>
    <dbReference type="NCBI Taxonomy" id="4113"/>
    <lineage>
        <taxon>Eukaryota</taxon>
        <taxon>Viridiplantae</taxon>
        <taxon>Streptophyta</taxon>
        <taxon>Embryophyta</taxon>
        <taxon>Tracheophyta</taxon>
        <taxon>Spermatophyta</taxon>
        <taxon>Magnoliopsida</taxon>
        <taxon>eudicotyledons</taxon>
        <taxon>Gunneridae</taxon>
        <taxon>Pentapetalae</taxon>
        <taxon>asterids</taxon>
        <taxon>lamiids</taxon>
        <taxon>Solanales</taxon>
        <taxon>Solanaceae</taxon>
        <taxon>Solanoideae</taxon>
        <taxon>Solaneae</taxon>
        <taxon>Solanum</taxon>
    </lineage>
</organism>
<proteinExistence type="predicted"/>
<dbReference type="PaxDb" id="4113-PGSC0003DMT400054182"/>
<dbReference type="InterPro" id="IPR025558">
    <property type="entry name" value="DUF4283"/>
</dbReference>
<dbReference type="Pfam" id="PF14111">
    <property type="entry name" value="DUF4283"/>
    <property type="match status" value="1"/>
</dbReference>
<dbReference type="Proteomes" id="UP000011115">
    <property type="component" value="Unassembled WGS sequence"/>
</dbReference>
<evidence type="ECO:0000313" key="3">
    <source>
        <dbReference type="Proteomes" id="UP000011115"/>
    </source>
</evidence>
<sequence length="172" mass="19481">MAILKSLVILTIKFLAKEIELSLSIANLMRNMISLLPVLTRRSTSLNLPRILLSKPMLRDLGITNPYIIDNSVKLTTPEVTTKQGLPAVLFVKEEVLGPLAEVCKYTLIGKFTHTMPKMELIRKSFILQTQLSGGVKNAHYNARHIYIDLDNELDYNTVWTKQRMSIVGQLM</sequence>
<reference evidence="2" key="2">
    <citation type="submission" date="2015-06" db="UniProtKB">
        <authorList>
            <consortium name="EnsemblPlants"/>
        </authorList>
    </citation>
    <scope>IDENTIFICATION</scope>
    <source>
        <strain evidence="2">DM1-3 516 R44</strain>
    </source>
</reference>
<name>M1BVX7_SOLTU</name>
<dbReference type="InParanoid" id="M1BVX7"/>
<dbReference type="EnsemblPlants" id="PGSC0003DMT400054182">
    <property type="protein sequence ID" value="PGSC0003DMT400054182"/>
    <property type="gene ID" value="PGSC0003DMG400021013"/>
</dbReference>
<dbReference type="AlphaFoldDB" id="M1BVX7"/>
<dbReference type="Gramene" id="PGSC0003DMT400054182">
    <property type="protein sequence ID" value="PGSC0003DMT400054182"/>
    <property type="gene ID" value="PGSC0003DMG400021013"/>
</dbReference>
<evidence type="ECO:0000313" key="2">
    <source>
        <dbReference type="EnsemblPlants" id="PGSC0003DMT400054182"/>
    </source>
</evidence>
<feature type="domain" description="DUF4283" evidence="1">
    <location>
        <begin position="101"/>
        <end position="172"/>
    </location>
</feature>
<evidence type="ECO:0000259" key="1">
    <source>
        <dbReference type="Pfam" id="PF14111"/>
    </source>
</evidence>